<feature type="domain" description="HTH marR-type" evidence="1">
    <location>
        <begin position="2"/>
        <end position="132"/>
    </location>
</feature>
<dbReference type="InterPro" id="IPR000835">
    <property type="entry name" value="HTH_MarR-typ"/>
</dbReference>
<dbReference type="Proteomes" id="UP000297244">
    <property type="component" value="Unassembled WGS sequence"/>
</dbReference>
<dbReference type="PANTHER" id="PTHR33164">
    <property type="entry name" value="TRANSCRIPTIONAL REGULATOR, MARR FAMILY"/>
    <property type="match status" value="1"/>
</dbReference>
<dbReference type="EMBL" id="SKBL01000002">
    <property type="protein sequence ID" value="TFU17716.1"/>
    <property type="molecule type" value="Genomic_DNA"/>
</dbReference>
<accession>A0ABY2K910</accession>
<sequence>MVWDLLGHLWRLQRSLREETEKGLEHLGISGLEAWLLRVLQLHPYPSEAARRMGLPLPTVSHMLKRLEEGGFVVRALDPKDLRRFAFRLTDRGEEALSRAEALMAEALRRRLARLGPEEVQALLGLLARLEEA</sequence>
<dbReference type="InterPro" id="IPR036388">
    <property type="entry name" value="WH-like_DNA-bd_sf"/>
</dbReference>
<proteinExistence type="predicted"/>
<comment type="caution">
    <text evidence="2">The sequence shown here is derived from an EMBL/GenBank/DDBJ whole genome shotgun (WGS) entry which is preliminary data.</text>
</comment>
<dbReference type="InterPro" id="IPR036390">
    <property type="entry name" value="WH_DNA-bd_sf"/>
</dbReference>
<name>A0ABY2K910_9DEIN</name>
<dbReference type="SUPFAM" id="SSF46785">
    <property type="entry name" value="Winged helix' DNA-binding domain"/>
    <property type="match status" value="1"/>
</dbReference>
<organism evidence="2 3">
    <name type="scientific">Thermus tengchongensis</name>
    <dbReference type="NCBI Taxonomy" id="1214928"/>
    <lineage>
        <taxon>Bacteria</taxon>
        <taxon>Thermotogati</taxon>
        <taxon>Deinococcota</taxon>
        <taxon>Deinococci</taxon>
        <taxon>Thermales</taxon>
        <taxon>Thermaceae</taxon>
        <taxon>Thermus</taxon>
    </lineage>
</organism>
<gene>
    <name evidence="2" type="ORF">E0489_02760</name>
</gene>
<protein>
    <submittedName>
        <fullName evidence="2">MarR family transcriptional regulator</fullName>
    </submittedName>
</protein>
<dbReference type="Gene3D" id="1.10.10.10">
    <property type="entry name" value="Winged helix-like DNA-binding domain superfamily/Winged helix DNA-binding domain"/>
    <property type="match status" value="1"/>
</dbReference>
<evidence type="ECO:0000313" key="3">
    <source>
        <dbReference type="Proteomes" id="UP000297244"/>
    </source>
</evidence>
<keyword evidence="3" id="KW-1185">Reference proteome</keyword>
<dbReference type="PANTHER" id="PTHR33164:SF43">
    <property type="entry name" value="HTH-TYPE TRANSCRIPTIONAL REPRESSOR YETL"/>
    <property type="match status" value="1"/>
</dbReference>
<dbReference type="PROSITE" id="PS50995">
    <property type="entry name" value="HTH_MARR_2"/>
    <property type="match status" value="1"/>
</dbReference>
<evidence type="ECO:0000313" key="2">
    <source>
        <dbReference type="EMBL" id="TFU17716.1"/>
    </source>
</evidence>
<dbReference type="InterPro" id="IPR039422">
    <property type="entry name" value="MarR/SlyA-like"/>
</dbReference>
<dbReference type="SMART" id="SM00347">
    <property type="entry name" value="HTH_MARR"/>
    <property type="match status" value="1"/>
</dbReference>
<dbReference type="PRINTS" id="PR00598">
    <property type="entry name" value="HTHMARR"/>
</dbReference>
<evidence type="ECO:0000259" key="1">
    <source>
        <dbReference type="PROSITE" id="PS50995"/>
    </source>
</evidence>
<dbReference type="RefSeq" id="WP_135342979.1">
    <property type="nucleotide sequence ID" value="NZ_ML214240.1"/>
</dbReference>
<reference evidence="2 3" key="1">
    <citation type="submission" date="2019-03" db="EMBL/GenBank/DDBJ databases">
        <title>Thermus tengchongensis species for the arsenic transformation mechanism.</title>
        <authorList>
            <person name="Yuan G.C."/>
        </authorList>
    </citation>
    <scope>NUCLEOTIDE SEQUENCE [LARGE SCALE GENOMIC DNA]</scope>
    <source>
        <strain evidence="2 3">15Y</strain>
    </source>
</reference>
<dbReference type="Pfam" id="PF12802">
    <property type="entry name" value="MarR_2"/>
    <property type="match status" value="1"/>
</dbReference>